<dbReference type="EMBL" id="JRPD02000008">
    <property type="protein sequence ID" value="TLE00321.1"/>
    <property type="molecule type" value="Genomic_DNA"/>
</dbReference>
<sequence length="220" mass="24760">MESIASNHLLFANNLSHKFDTLLYSEVIFCLAAHESLAILGSSGSGKSTILNHLSTLLPPNHGHIDMVGYKNIYTLKDKELLFLRQKMIGIIFQSHYLFRGFNVYENLRIAEIISGLHCDMEMLECFGINHTLKQQIGELSGGQQQRLSIARILTKKPQILLADEPTGNLDRGTSANVMHYLFDYIKSQNACLVLATHDNSLAEQCTKVMLLESKRLRVL</sequence>
<feature type="domain" description="ABC transporter" evidence="3">
    <location>
        <begin position="4"/>
        <end position="220"/>
    </location>
</feature>
<proteinExistence type="predicted"/>
<dbReference type="SMART" id="SM00382">
    <property type="entry name" value="AAA"/>
    <property type="match status" value="1"/>
</dbReference>
<dbReference type="PANTHER" id="PTHR42798:SF2">
    <property type="entry name" value="ABC TRANSPORTER ATP-BINDING PROTEIN MG467-RELATED"/>
    <property type="match status" value="1"/>
</dbReference>
<keyword evidence="1" id="KW-0547">Nucleotide-binding</keyword>
<dbReference type="Proteomes" id="UP000255139">
    <property type="component" value="Unassembled WGS sequence"/>
</dbReference>
<evidence type="ECO:0000313" key="4">
    <source>
        <dbReference type="EMBL" id="STQ85818.1"/>
    </source>
</evidence>
<dbReference type="GO" id="GO:0005524">
    <property type="term" value="F:ATP binding"/>
    <property type="evidence" value="ECO:0007669"/>
    <property type="project" value="UniProtKB-KW"/>
</dbReference>
<dbReference type="AlphaFoldDB" id="A0A099U0C9"/>
<evidence type="ECO:0000313" key="5">
    <source>
        <dbReference type="EMBL" id="TLE00321.1"/>
    </source>
</evidence>
<accession>A0A099U0C9</accession>
<protein>
    <submittedName>
        <fullName evidence="4">ABC transporter ATP-binding protein</fullName>
    </submittedName>
    <submittedName>
        <fullName evidence="5">ATP-binding cassette domain-containing protein</fullName>
    </submittedName>
</protein>
<dbReference type="STRING" id="216.LS73_03395"/>
<dbReference type="Pfam" id="PF00005">
    <property type="entry name" value="ABC_tran"/>
    <property type="match status" value="1"/>
</dbReference>
<dbReference type="GO" id="GO:0016887">
    <property type="term" value="F:ATP hydrolysis activity"/>
    <property type="evidence" value="ECO:0007669"/>
    <property type="project" value="InterPro"/>
</dbReference>
<dbReference type="InterPro" id="IPR017871">
    <property type="entry name" value="ABC_transporter-like_CS"/>
</dbReference>
<organism evidence="4 7">
    <name type="scientific">Helicobacter muridarum</name>
    <dbReference type="NCBI Taxonomy" id="216"/>
    <lineage>
        <taxon>Bacteria</taxon>
        <taxon>Pseudomonadati</taxon>
        <taxon>Campylobacterota</taxon>
        <taxon>Epsilonproteobacteria</taxon>
        <taxon>Campylobacterales</taxon>
        <taxon>Helicobacteraceae</taxon>
        <taxon>Helicobacter</taxon>
    </lineage>
</organism>
<evidence type="ECO:0000313" key="7">
    <source>
        <dbReference type="Proteomes" id="UP000255139"/>
    </source>
</evidence>
<dbReference type="RefSeq" id="WP_034557590.1">
    <property type="nucleotide sequence ID" value="NZ_FZML01000006.1"/>
</dbReference>
<keyword evidence="7" id="KW-1185">Reference proteome</keyword>
<keyword evidence="2 4" id="KW-0067">ATP-binding</keyword>
<dbReference type="EMBL" id="UGJE01000002">
    <property type="protein sequence ID" value="STQ85818.1"/>
    <property type="molecule type" value="Genomic_DNA"/>
</dbReference>
<dbReference type="InterPro" id="IPR003439">
    <property type="entry name" value="ABC_transporter-like_ATP-bd"/>
</dbReference>
<dbReference type="InterPro" id="IPR027417">
    <property type="entry name" value="P-loop_NTPase"/>
</dbReference>
<dbReference type="Gene3D" id="3.40.50.300">
    <property type="entry name" value="P-loop containing nucleotide triphosphate hydrolases"/>
    <property type="match status" value="1"/>
</dbReference>
<evidence type="ECO:0000256" key="1">
    <source>
        <dbReference type="ARBA" id="ARBA00022741"/>
    </source>
</evidence>
<dbReference type="PANTHER" id="PTHR42798">
    <property type="entry name" value="LIPOPROTEIN-RELEASING SYSTEM ATP-BINDING PROTEIN LOLD"/>
    <property type="match status" value="1"/>
</dbReference>
<name>A0A099U0C9_9HELI</name>
<dbReference type="InterPro" id="IPR003593">
    <property type="entry name" value="AAA+_ATPase"/>
</dbReference>
<reference evidence="4 7" key="2">
    <citation type="submission" date="2018-06" db="EMBL/GenBank/DDBJ databases">
        <authorList>
            <consortium name="Pathogen Informatics"/>
            <person name="Doyle S."/>
        </authorList>
    </citation>
    <scope>NUCLEOTIDE SEQUENCE [LARGE SCALE GENOMIC DNA]</scope>
    <source>
        <strain evidence="4 7">NCTC12714</strain>
    </source>
</reference>
<evidence type="ECO:0000256" key="2">
    <source>
        <dbReference type="ARBA" id="ARBA00022840"/>
    </source>
</evidence>
<dbReference type="PROSITE" id="PS00211">
    <property type="entry name" value="ABC_TRANSPORTER_1"/>
    <property type="match status" value="1"/>
</dbReference>
<dbReference type="PROSITE" id="PS50893">
    <property type="entry name" value="ABC_TRANSPORTER_2"/>
    <property type="match status" value="1"/>
</dbReference>
<evidence type="ECO:0000259" key="3">
    <source>
        <dbReference type="PROSITE" id="PS50893"/>
    </source>
</evidence>
<dbReference type="OrthoDB" id="9814623at2"/>
<evidence type="ECO:0000313" key="6">
    <source>
        <dbReference type="Proteomes" id="UP000029922"/>
    </source>
</evidence>
<reference evidence="5 6" key="1">
    <citation type="journal article" date="2014" name="Genome Announc.">
        <title>Draft genome sequences of eight enterohepatic helicobacter species isolated from both laboratory and wild rodents.</title>
        <authorList>
            <person name="Sheh A."/>
            <person name="Shen Z."/>
            <person name="Fox J.G."/>
        </authorList>
    </citation>
    <scope>NUCLEOTIDE SEQUENCE [LARGE SCALE GENOMIC DNA]</scope>
    <source>
        <strain evidence="5 6">ST1</strain>
    </source>
</reference>
<dbReference type="SUPFAM" id="SSF52540">
    <property type="entry name" value="P-loop containing nucleoside triphosphate hydrolases"/>
    <property type="match status" value="1"/>
</dbReference>
<gene>
    <name evidence="4" type="primary">ftsE_1</name>
    <name evidence="5" type="ORF">LS73_004855</name>
    <name evidence="4" type="ORF">NCTC12714_00606</name>
</gene>
<dbReference type="Proteomes" id="UP000029922">
    <property type="component" value="Unassembled WGS sequence"/>
</dbReference>